<keyword evidence="3" id="KW-1185">Reference proteome</keyword>
<evidence type="ECO:0000313" key="3">
    <source>
        <dbReference type="Proteomes" id="UP000780801"/>
    </source>
</evidence>
<dbReference type="EMBL" id="JAABOA010000163">
    <property type="protein sequence ID" value="KAF9585542.1"/>
    <property type="molecule type" value="Genomic_DNA"/>
</dbReference>
<accession>A0A9P6G1V7</accession>
<feature type="region of interest" description="Disordered" evidence="1">
    <location>
        <begin position="402"/>
        <end position="427"/>
    </location>
</feature>
<gene>
    <name evidence="2" type="ORF">BGW38_001913</name>
</gene>
<reference evidence="2" key="1">
    <citation type="journal article" date="2020" name="Fungal Divers.">
        <title>Resolving the Mortierellaceae phylogeny through synthesis of multi-gene phylogenetics and phylogenomics.</title>
        <authorList>
            <person name="Vandepol N."/>
            <person name="Liber J."/>
            <person name="Desiro A."/>
            <person name="Na H."/>
            <person name="Kennedy M."/>
            <person name="Barry K."/>
            <person name="Grigoriev I.V."/>
            <person name="Miller A.N."/>
            <person name="O'Donnell K."/>
            <person name="Stajich J.E."/>
            <person name="Bonito G."/>
        </authorList>
    </citation>
    <scope>NUCLEOTIDE SEQUENCE</scope>
    <source>
        <strain evidence="2">KOD1015</strain>
    </source>
</reference>
<proteinExistence type="predicted"/>
<comment type="caution">
    <text evidence="2">The sequence shown here is derived from an EMBL/GenBank/DDBJ whole genome shotgun (WGS) entry which is preliminary data.</text>
</comment>
<evidence type="ECO:0000256" key="1">
    <source>
        <dbReference type="SAM" id="MobiDB-lite"/>
    </source>
</evidence>
<name>A0A9P6G1V7_9FUNG</name>
<protein>
    <submittedName>
        <fullName evidence="2">Uncharacterized protein</fullName>
    </submittedName>
</protein>
<sequence>MNNPSSKNQTGLTGIEGLFVGTTVVGPSALILQSPSVENAARSGSLITEAVVDNYNNGNRSTIGYEVSDVNVKMESDSHNDGNGSTIGTYPYGVSGENSTITRMSTAPVQEYELSQLSYYTIPQPALQLIHMHQAHQQLVYQQQQQQQQQQQRSQQQPLHLAEPTNDIENHVVQLHLDGRGIQNTPITHYAPVLSLSTQPQQTFQVDGQLSNTIYPMTPEQIYQAYGQMVYMQQFPVIPFTGDGTSDGTIDPSIIRYSASGYLPSLEGVQSSASEQGYSDTAEEEFPEVTQYASTPPGTTADFLIRSFEGQLQISGMSTLQSSLPTMSMPEQVMGQLQHEYVTTSLPSSPVGTPQPHVRKAHSVPGTPSMEQIQLQSPGSYSTVSAVLSPLKNQFGDSALMGVNPMDNFSDEEDQQLNKSANAKRKR</sequence>
<feature type="region of interest" description="Disordered" evidence="1">
    <location>
        <begin position="346"/>
        <end position="373"/>
    </location>
</feature>
<dbReference type="AlphaFoldDB" id="A0A9P6G1V7"/>
<feature type="non-terminal residue" evidence="2">
    <location>
        <position position="427"/>
    </location>
</feature>
<organism evidence="2 3">
    <name type="scientific">Lunasporangiospora selenospora</name>
    <dbReference type="NCBI Taxonomy" id="979761"/>
    <lineage>
        <taxon>Eukaryota</taxon>
        <taxon>Fungi</taxon>
        <taxon>Fungi incertae sedis</taxon>
        <taxon>Mucoromycota</taxon>
        <taxon>Mortierellomycotina</taxon>
        <taxon>Mortierellomycetes</taxon>
        <taxon>Mortierellales</taxon>
        <taxon>Mortierellaceae</taxon>
        <taxon>Lunasporangiospora</taxon>
    </lineage>
</organism>
<dbReference type="Proteomes" id="UP000780801">
    <property type="component" value="Unassembled WGS sequence"/>
</dbReference>
<evidence type="ECO:0000313" key="2">
    <source>
        <dbReference type="EMBL" id="KAF9585542.1"/>
    </source>
</evidence>